<keyword evidence="3" id="KW-1185">Reference proteome</keyword>
<name>A0AA88SF56_TACVA</name>
<comment type="caution">
    <text evidence="2">The sequence shown here is derived from an EMBL/GenBank/DDBJ whole genome shotgun (WGS) entry which is preliminary data.</text>
</comment>
<organism evidence="2 3">
    <name type="scientific">Tachysurus vachellii</name>
    <name type="common">Darkbarbel catfish</name>
    <name type="synonym">Pelteobagrus vachellii</name>
    <dbReference type="NCBI Taxonomy" id="175792"/>
    <lineage>
        <taxon>Eukaryota</taxon>
        <taxon>Metazoa</taxon>
        <taxon>Chordata</taxon>
        <taxon>Craniata</taxon>
        <taxon>Vertebrata</taxon>
        <taxon>Euteleostomi</taxon>
        <taxon>Actinopterygii</taxon>
        <taxon>Neopterygii</taxon>
        <taxon>Teleostei</taxon>
        <taxon>Ostariophysi</taxon>
        <taxon>Siluriformes</taxon>
        <taxon>Bagridae</taxon>
        <taxon>Tachysurus</taxon>
    </lineage>
</organism>
<gene>
    <name evidence="2" type="ORF">Q7C36_017696</name>
</gene>
<dbReference type="Proteomes" id="UP001187315">
    <property type="component" value="Unassembled WGS sequence"/>
</dbReference>
<proteinExistence type="predicted"/>
<protein>
    <submittedName>
        <fullName evidence="2">Uncharacterized protein</fullName>
    </submittedName>
</protein>
<reference evidence="2" key="1">
    <citation type="submission" date="2023-08" db="EMBL/GenBank/DDBJ databases">
        <title>Pelteobagrus vachellii genome.</title>
        <authorList>
            <person name="Liu H."/>
        </authorList>
    </citation>
    <scope>NUCLEOTIDE SEQUENCE</scope>
    <source>
        <strain evidence="2">PRFRI_2022a</strain>
        <tissue evidence="2">Muscle</tissue>
    </source>
</reference>
<feature type="compositionally biased region" description="Basic and acidic residues" evidence="1">
    <location>
        <begin position="21"/>
        <end position="34"/>
    </location>
</feature>
<sequence length="91" mass="10194">MPRRKRVACSSSDGTEDSDFSAEHTDSSETDTHAVKNTRLTRSSLRLSRGSQVEVVDFTARRVTRSSGRRSRSCPKNTLYVRTSLRANSTE</sequence>
<feature type="compositionally biased region" description="Basic residues" evidence="1">
    <location>
        <begin position="64"/>
        <end position="73"/>
    </location>
</feature>
<dbReference type="EMBL" id="JAVHJS010000018">
    <property type="protein sequence ID" value="KAK2829706.1"/>
    <property type="molecule type" value="Genomic_DNA"/>
</dbReference>
<dbReference type="AlphaFoldDB" id="A0AA88SF56"/>
<accession>A0AA88SF56</accession>
<evidence type="ECO:0000313" key="3">
    <source>
        <dbReference type="Proteomes" id="UP001187315"/>
    </source>
</evidence>
<feature type="region of interest" description="Disordered" evidence="1">
    <location>
        <begin position="64"/>
        <end position="91"/>
    </location>
</feature>
<evidence type="ECO:0000256" key="1">
    <source>
        <dbReference type="SAM" id="MobiDB-lite"/>
    </source>
</evidence>
<evidence type="ECO:0000313" key="2">
    <source>
        <dbReference type="EMBL" id="KAK2829706.1"/>
    </source>
</evidence>
<feature type="region of interest" description="Disordered" evidence="1">
    <location>
        <begin position="1"/>
        <end position="37"/>
    </location>
</feature>